<evidence type="ECO:0000313" key="3">
    <source>
        <dbReference type="Proteomes" id="UP000663829"/>
    </source>
</evidence>
<dbReference type="Proteomes" id="UP000663829">
    <property type="component" value="Unassembled WGS sequence"/>
</dbReference>
<comment type="caution">
    <text evidence="1">The sequence shown here is derived from an EMBL/GenBank/DDBJ whole genome shotgun (WGS) entry which is preliminary data.</text>
</comment>
<gene>
    <name evidence="1" type="ORF">GPM918_LOCUS2875</name>
    <name evidence="2" type="ORF">SRO942_LOCUS2875</name>
</gene>
<protein>
    <submittedName>
        <fullName evidence="1">Uncharacterized protein</fullName>
    </submittedName>
</protein>
<reference evidence="1" key="1">
    <citation type="submission" date="2021-02" db="EMBL/GenBank/DDBJ databases">
        <authorList>
            <person name="Nowell W R."/>
        </authorList>
    </citation>
    <scope>NUCLEOTIDE SEQUENCE</scope>
</reference>
<accession>A0A813RSC0</accession>
<keyword evidence="3" id="KW-1185">Reference proteome</keyword>
<organism evidence="1 3">
    <name type="scientific">Didymodactylos carnosus</name>
    <dbReference type="NCBI Taxonomy" id="1234261"/>
    <lineage>
        <taxon>Eukaryota</taxon>
        <taxon>Metazoa</taxon>
        <taxon>Spiralia</taxon>
        <taxon>Gnathifera</taxon>
        <taxon>Rotifera</taxon>
        <taxon>Eurotatoria</taxon>
        <taxon>Bdelloidea</taxon>
        <taxon>Philodinida</taxon>
        <taxon>Philodinidae</taxon>
        <taxon>Didymodactylos</taxon>
    </lineage>
</organism>
<sequence>MHAFGRGRGKIAAFKRMAAKVGDIDDEDNIMTTKIKLTHNEYNATIRNKLEFNRLKVIVKHINEQSDSASSKRRTMAHDLKKWLNDNQTIVCNTEEFFFNRQFDLLTDFLVSAGKSFDFMLFGRKTLGSSNPKVKIRILEKVFNERKTVYKNRVELNKCKCLLNSLNTEYEQHVAHETAKEQEFMKELRKEKSEQIEHFDFSEKDFYRFGVRLNLSSPRRNRQRPVGINSGFARPNRVQSAGSGLLNRPSTAPIKIYHGELSDDDTSDDEIIPIHIQSTTPNSRLTSAMRSTTTELSNYPPSISQQDYEDNKSSAAYSSTRISWPVKLRVFALQDEDEARKQWLAWKAEQRKAKRRSSKQFLDVELERQYRESIRRRQEIEAFLTPEIIENAKLHDPIFAKRYRQLKLAVKAGKLPAYDRNDTEINVTMTKSKIERARTALISAKQSKIKSIYRNQQIINDKNLSRRIDYFLTSLENLKKELGESV</sequence>
<dbReference type="Proteomes" id="UP000681722">
    <property type="component" value="Unassembled WGS sequence"/>
</dbReference>
<proteinExistence type="predicted"/>
<dbReference type="EMBL" id="CAJOBC010000332">
    <property type="protein sequence ID" value="CAF3572668.1"/>
    <property type="molecule type" value="Genomic_DNA"/>
</dbReference>
<evidence type="ECO:0000313" key="2">
    <source>
        <dbReference type="EMBL" id="CAF3572668.1"/>
    </source>
</evidence>
<evidence type="ECO:0000313" key="1">
    <source>
        <dbReference type="EMBL" id="CAF0788611.1"/>
    </source>
</evidence>
<dbReference type="OrthoDB" id="10001651at2759"/>
<name>A0A813RSC0_9BILA</name>
<dbReference type="EMBL" id="CAJNOQ010000332">
    <property type="protein sequence ID" value="CAF0788611.1"/>
    <property type="molecule type" value="Genomic_DNA"/>
</dbReference>
<dbReference type="AlphaFoldDB" id="A0A813RSC0"/>